<dbReference type="Proteomes" id="UP000540989">
    <property type="component" value="Unassembled WGS sequence"/>
</dbReference>
<dbReference type="InterPro" id="IPR005648">
    <property type="entry name" value="FlgD"/>
</dbReference>
<proteinExistence type="inferred from homology"/>
<evidence type="ECO:0000256" key="2">
    <source>
        <dbReference type="ARBA" id="ARBA00016013"/>
    </source>
</evidence>
<dbReference type="Pfam" id="PF03963">
    <property type="entry name" value="FlgD"/>
    <property type="match status" value="1"/>
</dbReference>
<keyword evidence="3" id="KW-1005">Bacterial flagellum biogenesis</keyword>
<dbReference type="GO" id="GO:0044781">
    <property type="term" value="P:bacterial-type flagellum organization"/>
    <property type="evidence" value="ECO:0007669"/>
    <property type="project" value="UniProtKB-KW"/>
</dbReference>
<dbReference type="EMBL" id="JACHIP010000001">
    <property type="protein sequence ID" value="MBB5056394.1"/>
    <property type="molecule type" value="Genomic_DNA"/>
</dbReference>
<protein>
    <recommendedName>
        <fullName evidence="2">Basal-body rod modification protein FlgD</fullName>
    </recommendedName>
</protein>
<feature type="region of interest" description="Disordered" evidence="5">
    <location>
        <begin position="22"/>
        <end position="46"/>
    </location>
</feature>
<evidence type="ECO:0000313" key="6">
    <source>
        <dbReference type="EMBL" id="MBB5056394.1"/>
    </source>
</evidence>
<keyword evidence="6" id="KW-0282">Flagellum</keyword>
<keyword evidence="6" id="KW-0969">Cilium</keyword>
<sequence length="168" mass="16891">MSTSPISLASLLLPNAQTTKNTASAKAQATSSATSSTSSSASLGGSTTSSTFLNLLIKELQNQDPTAPVDSTAMVGQMISLNSLDQLISINQTLSTATTKSSTTTPVTPVKGTVGAIGSDSSAAQVAARTALLNSTQNTNAIQNATQDALDPTKALNLSTLNFANGAK</sequence>
<comment type="similarity">
    <text evidence="1">Belongs to the FlgD family.</text>
</comment>
<dbReference type="RefSeq" id="WP_184214040.1">
    <property type="nucleotide sequence ID" value="NZ_JACHIP010000001.1"/>
</dbReference>
<keyword evidence="7" id="KW-1185">Reference proteome</keyword>
<evidence type="ECO:0000313" key="7">
    <source>
        <dbReference type="Proteomes" id="UP000540989"/>
    </source>
</evidence>
<reference evidence="6 7" key="1">
    <citation type="submission" date="2020-08" db="EMBL/GenBank/DDBJ databases">
        <title>Genomic Encyclopedia of Type Strains, Phase IV (KMG-V): Genome sequencing to study the core and pangenomes of soil and plant-associated prokaryotes.</title>
        <authorList>
            <person name="Whitman W."/>
        </authorList>
    </citation>
    <scope>NUCLEOTIDE SEQUENCE [LARGE SCALE GENOMIC DNA]</scope>
    <source>
        <strain evidence="6 7">M8UP14</strain>
    </source>
</reference>
<evidence type="ECO:0000256" key="4">
    <source>
        <dbReference type="ARBA" id="ARBA00024746"/>
    </source>
</evidence>
<comment type="caution">
    <text evidence="6">The sequence shown here is derived from an EMBL/GenBank/DDBJ whole genome shotgun (WGS) entry which is preliminary data.</text>
</comment>
<name>A0A7W7ZAL7_9BACT</name>
<keyword evidence="6" id="KW-0966">Cell projection</keyword>
<dbReference type="AlphaFoldDB" id="A0A7W7ZAL7"/>
<organism evidence="6 7">
    <name type="scientific">Granulicella aggregans</name>
    <dbReference type="NCBI Taxonomy" id="474949"/>
    <lineage>
        <taxon>Bacteria</taxon>
        <taxon>Pseudomonadati</taxon>
        <taxon>Acidobacteriota</taxon>
        <taxon>Terriglobia</taxon>
        <taxon>Terriglobales</taxon>
        <taxon>Acidobacteriaceae</taxon>
        <taxon>Granulicella</taxon>
    </lineage>
</organism>
<comment type="function">
    <text evidence="4">Required for flagellar hook formation. May act as a scaffolding protein.</text>
</comment>
<evidence type="ECO:0000256" key="1">
    <source>
        <dbReference type="ARBA" id="ARBA00010577"/>
    </source>
</evidence>
<gene>
    <name evidence="6" type="ORF">HDF16_001063</name>
</gene>
<evidence type="ECO:0000256" key="5">
    <source>
        <dbReference type="SAM" id="MobiDB-lite"/>
    </source>
</evidence>
<evidence type="ECO:0000256" key="3">
    <source>
        <dbReference type="ARBA" id="ARBA00022795"/>
    </source>
</evidence>
<accession>A0A7W7ZAL7</accession>